<accession>A0A317E3P6</accession>
<comment type="caution">
    <text evidence="1">The sequence shown here is derived from an EMBL/GenBank/DDBJ whole genome shotgun (WGS) entry which is preliminary data.</text>
</comment>
<protein>
    <recommendedName>
        <fullName evidence="3">Nucleotidyltransferase family protein</fullName>
    </recommendedName>
</protein>
<name>A0A317E3P6_9PROT</name>
<dbReference type="RefSeq" id="WP_109920383.1">
    <property type="nucleotide sequence ID" value="NZ_QGLF01000002.1"/>
</dbReference>
<evidence type="ECO:0000313" key="1">
    <source>
        <dbReference type="EMBL" id="PWR21738.1"/>
    </source>
</evidence>
<sequence>MTAYRPQYLEALALIARAASATVKAGGAAPILVGGAAVEFFTGGAITSGDFDLWTGADDLIRRNLLAVGFKDEDRQGRLVRGFYHPDLDMGVELVSGHLFDGRCDRARLVLARIGKDTIHLAPIEDLIADRMGQYNSSPQKVPAMLEQAAVLYLLADGLDDAYLHRRIHEDTAGDFGLPDLKDAAQELASKHERSRRHD</sequence>
<organism evidence="1 2">
    <name type="scientific">Zavarzinia compransoris</name>
    <dbReference type="NCBI Taxonomy" id="1264899"/>
    <lineage>
        <taxon>Bacteria</taxon>
        <taxon>Pseudomonadati</taxon>
        <taxon>Pseudomonadota</taxon>
        <taxon>Alphaproteobacteria</taxon>
        <taxon>Rhodospirillales</taxon>
        <taxon>Zavarziniaceae</taxon>
        <taxon>Zavarzinia</taxon>
    </lineage>
</organism>
<evidence type="ECO:0008006" key="3">
    <source>
        <dbReference type="Google" id="ProtNLM"/>
    </source>
</evidence>
<dbReference type="EMBL" id="QGLF01000002">
    <property type="protein sequence ID" value="PWR21738.1"/>
    <property type="molecule type" value="Genomic_DNA"/>
</dbReference>
<dbReference type="Proteomes" id="UP000246077">
    <property type="component" value="Unassembled WGS sequence"/>
</dbReference>
<dbReference type="OrthoDB" id="7362153at2"/>
<proteinExistence type="predicted"/>
<keyword evidence="2" id="KW-1185">Reference proteome</keyword>
<evidence type="ECO:0000313" key="2">
    <source>
        <dbReference type="Proteomes" id="UP000246077"/>
    </source>
</evidence>
<dbReference type="AlphaFoldDB" id="A0A317E3P6"/>
<gene>
    <name evidence="1" type="ORF">DKG75_07005</name>
</gene>
<reference evidence="2" key="1">
    <citation type="submission" date="2018-05" db="EMBL/GenBank/DDBJ databases">
        <title>Zavarzinia sp. HR-AS.</title>
        <authorList>
            <person name="Lee Y."/>
            <person name="Jeon C.O."/>
        </authorList>
    </citation>
    <scope>NUCLEOTIDE SEQUENCE [LARGE SCALE GENOMIC DNA]</scope>
    <source>
        <strain evidence="2">DSM 1231</strain>
    </source>
</reference>